<evidence type="ECO:0000256" key="3">
    <source>
        <dbReference type="ARBA" id="ARBA00022448"/>
    </source>
</evidence>
<dbReference type="SUPFAM" id="SSF56954">
    <property type="entry name" value="Outer membrane efflux proteins (OEP)"/>
    <property type="match status" value="1"/>
</dbReference>
<evidence type="ECO:0000256" key="1">
    <source>
        <dbReference type="ARBA" id="ARBA00004442"/>
    </source>
</evidence>
<feature type="region of interest" description="Disordered" evidence="8">
    <location>
        <begin position="243"/>
        <end position="268"/>
    </location>
</feature>
<evidence type="ECO:0000256" key="7">
    <source>
        <dbReference type="ARBA" id="ARBA00023237"/>
    </source>
</evidence>
<evidence type="ECO:0000313" key="10">
    <source>
        <dbReference type="EMBL" id="HGF35430.1"/>
    </source>
</evidence>
<name>A0A7C3ZAB7_9BACT</name>
<dbReference type="GO" id="GO:0015288">
    <property type="term" value="F:porin activity"/>
    <property type="evidence" value="ECO:0007669"/>
    <property type="project" value="TreeGrafter"/>
</dbReference>
<comment type="subcellular location">
    <subcellularLocation>
        <location evidence="1">Cell outer membrane</location>
    </subcellularLocation>
</comment>
<keyword evidence="3" id="KW-0813">Transport</keyword>
<gene>
    <name evidence="10" type="ORF">ENW96_13805</name>
</gene>
<evidence type="ECO:0000256" key="9">
    <source>
        <dbReference type="SAM" id="SignalP"/>
    </source>
</evidence>
<keyword evidence="4" id="KW-1134">Transmembrane beta strand</keyword>
<dbReference type="PANTHER" id="PTHR30026:SF21">
    <property type="entry name" value="SLR1270 PROTEIN"/>
    <property type="match status" value="1"/>
</dbReference>
<accession>A0A7C3ZAB7</accession>
<dbReference type="InterPro" id="IPR051906">
    <property type="entry name" value="TolC-like"/>
</dbReference>
<reference evidence="10" key="1">
    <citation type="journal article" date="2020" name="mSystems">
        <title>Genome- and Community-Level Interaction Insights into Carbon Utilization and Element Cycling Functions of Hydrothermarchaeota in Hydrothermal Sediment.</title>
        <authorList>
            <person name="Zhou Z."/>
            <person name="Liu Y."/>
            <person name="Xu W."/>
            <person name="Pan J."/>
            <person name="Luo Z.H."/>
            <person name="Li M."/>
        </authorList>
    </citation>
    <scope>NUCLEOTIDE SEQUENCE [LARGE SCALE GENOMIC DNA]</scope>
    <source>
        <strain evidence="10">SpSt-897</strain>
    </source>
</reference>
<comment type="caution">
    <text evidence="10">The sequence shown here is derived from an EMBL/GenBank/DDBJ whole genome shotgun (WGS) entry which is preliminary data.</text>
</comment>
<dbReference type="EMBL" id="DTMF01000331">
    <property type="protein sequence ID" value="HGF35430.1"/>
    <property type="molecule type" value="Genomic_DNA"/>
</dbReference>
<organism evidence="10">
    <name type="scientific">Desulfobacca acetoxidans</name>
    <dbReference type="NCBI Taxonomy" id="60893"/>
    <lineage>
        <taxon>Bacteria</taxon>
        <taxon>Pseudomonadati</taxon>
        <taxon>Thermodesulfobacteriota</taxon>
        <taxon>Desulfobaccia</taxon>
        <taxon>Desulfobaccales</taxon>
        <taxon>Desulfobaccaceae</taxon>
        <taxon>Desulfobacca</taxon>
    </lineage>
</organism>
<evidence type="ECO:0000256" key="2">
    <source>
        <dbReference type="ARBA" id="ARBA00007613"/>
    </source>
</evidence>
<proteinExistence type="inferred from homology"/>
<keyword evidence="6" id="KW-0472">Membrane</keyword>
<comment type="similarity">
    <text evidence="2">Belongs to the outer membrane factor (OMF) (TC 1.B.17) family.</text>
</comment>
<feature type="signal peptide" evidence="9">
    <location>
        <begin position="1"/>
        <end position="25"/>
    </location>
</feature>
<feature type="compositionally biased region" description="Pro residues" evidence="8">
    <location>
        <begin position="248"/>
        <end position="257"/>
    </location>
</feature>
<sequence>MKLQSFCSWLAAIFLAVPWASPALGAAAPLTLGEAVLLALKENPGLKAEGLNVPAAEAEVAMARARFLPQIGFFQSFNNSDNPAQVFTSKLNQRRFTAQDFLLDNLNFPGSYSNFRTGLVAKQPVFQAGEAYLGYQQARLKREIAAVQVLAHRQKLIYQVTQAYFGRQLSEARLLVVQEARKTAALNRNLVQEKFNAGSVVRADLLAAEVHLARVSQEELTAAGQVEIARSALATAVGVPEVGSRPLAPAPREPAPLPGNLDDLKKEAGDKRPDLKRLALAARVAQQESAKARLNYLPRLDVVAEYDVDQKYLFGSSGDSYTVMAVMHLNLFNGLARLARIREARAQEAQTREQERELLDLVRHQVTEAAQHLKTAHARLAVGKAAVDRARESLRLIRLRYEEGLTILVDLLTAEDARKEAELNYLTALFDTHLAQAELNLALGTLAGPSQSGEGK</sequence>
<dbReference type="InterPro" id="IPR003423">
    <property type="entry name" value="OMP_efflux"/>
</dbReference>
<keyword evidence="7" id="KW-0998">Cell outer membrane</keyword>
<protein>
    <recommendedName>
        <fullName evidence="11">TolC family protein</fullName>
    </recommendedName>
</protein>
<dbReference type="GO" id="GO:1990281">
    <property type="term" value="C:efflux pump complex"/>
    <property type="evidence" value="ECO:0007669"/>
    <property type="project" value="TreeGrafter"/>
</dbReference>
<evidence type="ECO:0008006" key="11">
    <source>
        <dbReference type="Google" id="ProtNLM"/>
    </source>
</evidence>
<dbReference type="AlphaFoldDB" id="A0A7C3ZAB7"/>
<keyword evidence="5" id="KW-0812">Transmembrane</keyword>
<evidence type="ECO:0000256" key="8">
    <source>
        <dbReference type="SAM" id="MobiDB-lite"/>
    </source>
</evidence>
<dbReference type="PANTHER" id="PTHR30026">
    <property type="entry name" value="OUTER MEMBRANE PROTEIN TOLC"/>
    <property type="match status" value="1"/>
</dbReference>
<keyword evidence="9" id="KW-0732">Signal</keyword>
<dbReference type="Pfam" id="PF02321">
    <property type="entry name" value="OEP"/>
    <property type="match status" value="2"/>
</dbReference>
<evidence type="ECO:0000256" key="6">
    <source>
        <dbReference type="ARBA" id="ARBA00023136"/>
    </source>
</evidence>
<dbReference type="Gene3D" id="1.20.1600.10">
    <property type="entry name" value="Outer membrane efflux proteins (OEP)"/>
    <property type="match status" value="1"/>
</dbReference>
<feature type="chain" id="PRO_5027604876" description="TolC family protein" evidence="9">
    <location>
        <begin position="26"/>
        <end position="456"/>
    </location>
</feature>
<dbReference type="GO" id="GO:0009279">
    <property type="term" value="C:cell outer membrane"/>
    <property type="evidence" value="ECO:0007669"/>
    <property type="project" value="UniProtKB-SubCell"/>
</dbReference>
<evidence type="ECO:0000256" key="5">
    <source>
        <dbReference type="ARBA" id="ARBA00022692"/>
    </source>
</evidence>
<evidence type="ECO:0000256" key="4">
    <source>
        <dbReference type="ARBA" id="ARBA00022452"/>
    </source>
</evidence>
<dbReference type="GO" id="GO:0015562">
    <property type="term" value="F:efflux transmembrane transporter activity"/>
    <property type="evidence" value="ECO:0007669"/>
    <property type="project" value="InterPro"/>
</dbReference>